<gene>
    <name evidence="8" type="ORF">IV81_GL000282</name>
</gene>
<comment type="caution">
    <text evidence="8">The sequence shown here is derived from an EMBL/GenBank/DDBJ whole genome shotgun (WGS) entry which is preliminary data.</text>
</comment>
<dbReference type="PATRIC" id="fig|331679.3.peg.287"/>
<evidence type="ECO:0000256" key="1">
    <source>
        <dbReference type="ARBA" id="ARBA00004141"/>
    </source>
</evidence>
<evidence type="ECO:0000256" key="4">
    <source>
        <dbReference type="ARBA" id="ARBA00022989"/>
    </source>
</evidence>
<evidence type="ECO:0000256" key="6">
    <source>
        <dbReference type="SAM" id="Phobius"/>
    </source>
</evidence>
<keyword evidence="4 6" id="KW-1133">Transmembrane helix</keyword>
<keyword evidence="9" id="KW-1185">Reference proteome</keyword>
<dbReference type="AlphaFoldDB" id="A0A0R2KW64"/>
<evidence type="ECO:0000313" key="9">
    <source>
        <dbReference type="Proteomes" id="UP000051859"/>
    </source>
</evidence>
<dbReference type="InterPro" id="IPR007267">
    <property type="entry name" value="GtrA_DPMS_TM"/>
</dbReference>
<evidence type="ECO:0000313" key="8">
    <source>
        <dbReference type="EMBL" id="KRN93705.1"/>
    </source>
</evidence>
<evidence type="ECO:0000256" key="2">
    <source>
        <dbReference type="ARBA" id="ARBA00009399"/>
    </source>
</evidence>
<feature type="transmembrane region" description="Helical" evidence="6">
    <location>
        <begin position="12"/>
        <end position="33"/>
    </location>
</feature>
<feature type="transmembrane region" description="Helical" evidence="6">
    <location>
        <begin position="109"/>
        <end position="131"/>
    </location>
</feature>
<evidence type="ECO:0000256" key="5">
    <source>
        <dbReference type="ARBA" id="ARBA00023136"/>
    </source>
</evidence>
<dbReference type="GO" id="GO:0005886">
    <property type="term" value="C:plasma membrane"/>
    <property type="evidence" value="ECO:0007669"/>
    <property type="project" value="TreeGrafter"/>
</dbReference>
<feature type="domain" description="GtrA/DPMS transmembrane" evidence="7">
    <location>
        <begin position="15"/>
        <end position="132"/>
    </location>
</feature>
<sequence length="139" mass="16065">MLKQLFNKYKPVLSYLFWGVITTLVNIVVFAILSKNLHLFYQTSNVIAWFASVLVAYISNKLWVFNSHTETGKELFAEAIRFFLMRTATLVLDIIIMFVGVSLLHGNDIIVKIIDNIIVIISNYAFSKLVVFKDKKKWD</sequence>
<comment type="similarity">
    <text evidence="2">Belongs to the GtrA family.</text>
</comment>
<feature type="transmembrane region" description="Helical" evidence="6">
    <location>
        <begin position="79"/>
        <end position="103"/>
    </location>
</feature>
<dbReference type="Proteomes" id="UP000051859">
    <property type="component" value="Unassembled WGS sequence"/>
</dbReference>
<dbReference type="GO" id="GO:0000271">
    <property type="term" value="P:polysaccharide biosynthetic process"/>
    <property type="evidence" value="ECO:0007669"/>
    <property type="project" value="InterPro"/>
</dbReference>
<proteinExistence type="inferred from homology"/>
<dbReference type="PANTHER" id="PTHR38459">
    <property type="entry name" value="PROPHAGE BACTOPRENOL-LINKED GLUCOSE TRANSLOCASE HOMOLOG"/>
    <property type="match status" value="1"/>
</dbReference>
<dbReference type="Pfam" id="PF04138">
    <property type="entry name" value="GtrA_DPMS_TM"/>
    <property type="match status" value="1"/>
</dbReference>
<dbReference type="STRING" id="331679.IV81_GL000282"/>
<dbReference type="RefSeq" id="WP_057803247.1">
    <property type="nucleotide sequence ID" value="NZ_JQBX01000011.1"/>
</dbReference>
<keyword evidence="5 6" id="KW-0472">Membrane</keyword>
<reference evidence="8 9" key="1">
    <citation type="journal article" date="2015" name="Genome Announc.">
        <title>Expanding the biotechnology potential of lactobacilli through comparative genomics of 213 strains and associated genera.</title>
        <authorList>
            <person name="Sun Z."/>
            <person name="Harris H.M."/>
            <person name="McCann A."/>
            <person name="Guo C."/>
            <person name="Argimon S."/>
            <person name="Zhang W."/>
            <person name="Yang X."/>
            <person name="Jeffery I.B."/>
            <person name="Cooney J.C."/>
            <person name="Kagawa T.F."/>
            <person name="Liu W."/>
            <person name="Song Y."/>
            <person name="Salvetti E."/>
            <person name="Wrobel A."/>
            <person name="Rasinkangas P."/>
            <person name="Parkhill J."/>
            <person name="Rea M.C."/>
            <person name="O'Sullivan O."/>
            <person name="Ritari J."/>
            <person name="Douillard F.P."/>
            <person name="Paul Ross R."/>
            <person name="Yang R."/>
            <person name="Briner A.E."/>
            <person name="Felis G.E."/>
            <person name="de Vos W.M."/>
            <person name="Barrangou R."/>
            <person name="Klaenhammer T.R."/>
            <person name="Caufield P.W."/>
            <person name="Cui Y."/>
            <person name="Zhang H."/>
            <person name="O'Toole P.W."/>
        </authorList>
    </citation>
    <scope>NUCLEOTIDE SEQUENCE [LARGE SCALE GENOMIC DNA]</scope>
    <source>
        <strain evidence="8 9">DSM 18001</strain>
    </source>
</reference>
<evidence type="ECO:0000259" key="7">
    <source>
        <dbReference type="Pfam" id="PF04138"/>
    </source>
</evidence>
<dbReference type="InterPro" id="IPR051401">
    <property type="entry name" value="GtrA_CellWall_Glycosyl"/>
</dbReference>
<protein>
    <submittedName>
        <fullName evidence="8">Gtca family membrane protein</fullName>
    </submittedName>
</protein>
<name>A0A0R2KW64_9LACO</name>
<dbReference type="PANTHER" id="PTHR38459:SF5">
    <property type="entry name" value="CELL WALL TEICHOIC ACID GLYCOSYLATION PROTEIN GTCA"/>
    <property type="match status" value="1"/>
</dbReference>
<comment type="subcellular location">
    <subcellularLocation>
        <location evidence="1">Membrane</location>
        <topology evidence="1">Multi-pass membrane protein</topology>
    </subcellularLocation>
</comment>
<accession>A0A0R2KW64</accession>
<feature type="transmembrane region" description="Helical" evidence="6">
    <location>
        <begin position="39"/>
        <end position="58"/>
    </location>
</feature>
<keyword evidence="3 6" id="KW-0812">Transmembrane</keyword>
<dbReference type="EMBL" id="JQBX01000011">
    <property type="protein sequence ID" value="KRN93705.1"/>
    <property type="molecule type" value="Genomic_DNA"/>
</dbReference>
<evidence type="ECO:0000256" key="3">
    <source>
        <dbReference type="ARBA" id="ARBA00022692"/>
    </source>
</evidence>
<organism evidence="8 9">
    <name type="scientific">Pediococcus stilesii</name>
    <dbReference type="NCBI Taxonomy" id="331679"/>
    <lineage>
        <taxon>Bacteria</taxon>
        <taxon>Bacillati</taxon>
        <taxon>Bacillota</taxon>
        <taxon>Bacilli</taxon>
        <taxon>Lactobacillales</taxon>
        <taxon>Lactobacillaceae</taxon>
        <taxon>Pediococcus</taxon>
    </lineage>
</organism>